<reference evidence="2 3" key="1">
    <citation type="submission" date="2019-10" db="EMBL/GenBank/DDBJ databases">
        <title>Pseudopuniceibacterium sp. HQ09 islated from Antarctica.</title>
        <authorList>
            <person name="Liao L."/>
            <person name="Su S."/>
            <person name="Chen B."/>
            <person name="Yu Y."/>
        </authorList>
    </citation>
    <scope>NUCLEOTIDE SEQUENCE [LARGE SCALE GENOMIC DNA]</scope>
    <source>
        <strain evidence="2 3">HQ09</strain>
    </source>
</reference>
<dbReference type="PANTHER" id="PTHR37017">
    <property type="entry name" value="AB HYDROLASE-1 DOMAIN-CONTAINING PROTEIN-RELATED"/>
    <property type="match status" value="1"/>
</dbReference>
<dbReference type="EMBL" id="CP045201">
    <property type="protein sequence ID" value="QOL82717.1"/>
    <property type="molecule type" value="Genomic_DNA"/>
</dbReference>
<dbReference type="PANTHER" id="PTHR37017:SF11">
    <property type="entry name" value="ESTERASE_LIPASE_THIOESTERASE DOMAIN-CONTAINING PROTEIN"/>
    <property type="match status" value="1"/>
</dbReference>
<dbReference type="Pfam" id="PF12697">
    <property type="entry name" value="Abhydrolase_6"/>
    <property type="match status" value="1"/>
</dbReference>
<dbReference type="KEGG" id="pshq:F3W81_18955"/>
<evidence type="ECO:0000259" key="1">
    <source>
        <dbReference type="Pfam" id="PF12697"/>
    </source>
</evidence>
<dbReference type="AlphaFoldDB" id="A0A7L9WSM7"/>
<dbReference type="Gene3D" id="3.40.50.1820">
    <property type="entry name" value="alpha/beta hydrolase"/>
    <property type="match status" value="1"/>
</dbReference>
<protein>
    <submittedName>
        <fullName evidence="2">Alpha/beta fold hydrolase</fullName>
    </submittedName>
</protein>
<name>A0A7L9WSM7_9RHOB</name>
<dbReference type="InterPro" id="IPR029058">
    <property type="entry name" value="AB_hydrolase_fold"/>
</dbReference>
<keyword evidence="2" id="KW-0378">Hydrolase</keyword>
<feature type="domain" description="AB hydrolase-1" evidence="1">
    <location>
        <begin position="10"/>
        <end position="243"/>
    </location>
</feature>
<gene>
    <name evidence="2" type="ORF">F3W81_18955</name>
</gene>
<accession>A0A7L9WSM7</accession>
<evidence type="ECO:0000313" key="2">
    <source>
        <dbReference type="EMBL" id="QOL82717.1"/>
    </source>
</evidence>
<dbReference type="GO" id="GO:0016787">
    <property type="term" value="F:hydrolase activity"/>
    <property type="evidence" value="ECO:0007669"/>
    <property type="project" value="UniProtKB-KW"/>
</dbReference>
<proteinExistence type="predicted"/>
<keyword evidence="3" id="KW-1185">Reference proteome</keyword>
<dbReference type="RefSeq" id="WP_193081022.1">
    <property type="nucleotide sequence ID" value="NZ_CP045201.1"/>
</dbReference>
<dbReference type="SUPFAM" id="SSF53474">
    <property type="entry name" value="alpha/beta-Hydrolases"/>
    <property type="match status" value="1"/>
</dbReference>
<dbReference type="InterPro" id="IPR000073">
    <property type="entry name" value="AB_hydrolase_1"/>
</dbReference>
<dbReference type="InterPro" id="IPR052897">
    <property type="entry name" value="Sec-Metab_Biosynth_Hydrolase"/>
</dbReference>
<organism evidence="2 3">
    <name type="scientific">Pseudooceanicola spongiae</name>
    <dbReference type="NCBI Taxonomy" id="2613965"/>
    <lineage>
        <taxon>Bacteria</taxon>
        <taxon>Pseudomonadati</taxon>
        <taxon>Pseudomonadota</taxon>
        <taxon>Alphaproteobacteria</taxon>
        <taxon>Rhodobacterales</taxon>
        <taxon>Paracoccaceae</taxon>
        <taxon>Pseudooceanicola</taxon>
    </lineage>
</organism>
<evidence type="ECO:0000313" key="3">
    <source>
        <dbReference type="Proteomes" id="UP000594118"/>
    </source>
</evidence>
<sequence>MNRQAESDPVILIHGAWQGSWAWAGLLPLLARAGIPAHAIDLPGNGTDGRAPEGVRLEDALAQIGALMAALGRPVSLVGHSGGGVIASAAAEAFREDVRRVAYVAGMMLPSGMSFGDLQGSLRGQPGFGAGITEHLIWSQAGQISEVPPEAAMEIFFHDCEAGAAADAAARLTPQGEGLRSITATLTPERFGTLPRLYVALRHDRSVTPLAQARMQALVPGAQVVALDTGHVPQLADPAALSAALVPFLRGDL</sequence>
<dbReference type="Proteomes" id="UP000594118">
    <property type="component" value="Chromosome"/>
</dbReference>